<keyword evidence="4 6" id="KW-0501">Molybdenum cofactor biosynthesis</keyword>
<gene>
    <name evidence="8" type="ORF">GRI69_10955</name>
</gene>
<dbReference type="UniPathway" id="UPA00344"/>
<dbReference type="InterPro" id="IPR005110">
    <property type="entry name" value="MoeA_linker/N"/>
</dbReference>
<comment type="caution">
    <text evidence="8">The sequence shown here is derived from an EMBL/GenBank/DDBJ whole genome shotgun (WGS) entry which is preliminary data.</text>
</comment>
<comment type="function">
    <text evidence="1 6">Catalyzes the insertion of molybdate into adenylated molybdopterin with the concomitant release of AMP.</text>
</comment>
<feature type="domain" description="MoaB/Mog" evidence="7">
    <location>
        <begin position="174"/>
        <end position="313"/>
    </location>
</feature>
<dbReference type="SUPFAM" id="SSF53218">
    <property type="entry name" value="Molybdenum cofactor biosynthesis proteins"/>
    <property type="match status" value="1"/>
</dbReference>
<dbReference type="RefSeq" id="WP_160728317.1">
    <property type="nucleotide sequence ID" value="NZ_WTYC01000005.1"/>
</dbReference>
<dbReference type="Gene3D" id="3.90.105.10">
    <property type="entry name" value="Molybdopterin biosynthesis moea protein, domain 2"/>
    <property type="match status" value="1"/>
</dbReference>
<reference evidence="8 9" key="1">
    <citation type="submission" date="2019-12" db="EMBL/GenBank/DDBJ databases">
        <title>Genomic-based taxomic classification of the family Erythrobacteraceae.</title>
        <authorList>
            <person name="Xu L."/>
        </authorList>
    </citation>
    <scope>NUCLEOTIDE SEQUENCE [LARGE SCALE GENOMIC DNA]</scope>
    <source>
        <strain evidence="8 9">DSM 17792</strain>
    </source>
</reference>
<accession>A0A844XTK6</accession>
<dbReference type="Proteomes" id="UP000448199">
    <property type="component" value="Unassembled WGS sequence"/>
</dbReference>
<dbReference type="GO" id="GO:0005829">
    <property type="term" value="C:cytosol"/>
    <property type="evidence" value="ECO:0007669"/>
    <property type="project" value="TreeGrafter"/>
</dbReference>
<evidence type="ECO:0000256" key="4">
    <source>
        <dbReference type="ARBA" id="ARBA00023150"/>
    </source>
</evidence>
<keyword evidence="6" id="KW-0500">Molybdenum</keyword>
<evidence type="ECO:0000256" key="2">
    <source>
        <dbReference type="ARBA" id="ARBA00005046"/>
    </source>
</evidence>
<dbReference type="CDD" id="cd00887">
    <property type="entry name" value="MoeA"/>
    <property type="match status" value="1"/>
</dbReference>
<sequence length="394" mass="41166">MLSFDEAIVLLAENIRPLGAETVALEQSAGRFLAEDLRARSDAPRTDVAIMDGYAVLRAAAAADDSLSVIGEARPGAPYKGRLEAGEAVRIFTGAAIPDGADCVIMQEHAVRDGKKVTFASGHGPARHIRKAASDFRAGEVLLTSGTRLNPSVLVTGSAADRARVMVARRPRVAIIATGDELTPPGEASLTDSGIPDSVSYAIAALCEQSGAEVVSRLRCGDNLSDLAKYADEAVTEADCIIVTGGASVGDHDLARPMFSETGLNLVFSKLAIKPGRPVWFGLSGSKPVLGLPGNPTSAMVTARLFLRPLLSALQGGEIAHELEFVRLNLASPLPETGNRETFVRAFWSPAGLMPIGNQQSGAQAPLATANWLIRRPAGSAAVAPETSVDALPF</sequence>
<evidence type="ECO:0000313" key="8">
    <source>
        <dbReference type="EMBL" id="MXO48774.1"/>
    </source>
</evidence>
<dbReference type="SUPFAM" id="SSF63867">
    <property type="entry name" value="MoeA C-terminal domain-like"/>
    <property type="match status" value="1"/>
</dbReference>
<dbReference type="Gene3D" id="2.40.340.10">
    <property type="entry name" value="MoeA, C-terminal, domain IV"/>
    <property type="match status" value="1"/>
</dbReference>
<dbReference type="Pfam" id="PF00994">
    <property type="entry name" value="MoCF_biosynth"/>
    <property type="match status" value="1"/>
</dbReference>
<evidence type="ECO:0000256" key="1">
    <source>
        <dbReference type="ARBA" id="ARBA00002901"/>
    </source>
</evidence>
<dbReference type="Pfam" id="PF03454">
    <property type="entry name" value="MoeA_C"/>
    <property type="match status" value="1"/>
</dbReference>
<evidence type="ECO:0000256" key="3">
    <source>
        <dbReference type="ARBA" id="ARBA00010763"/>
    </source>
</evidence>
<dbReference type="EMBL" id="WTYC01000005">
    <property type="protein sequence ID" value="MXO48774.1"/>
    <property type="molecule type" value="Genomic_DNA"/>
</dbReference>
<dbReference type="PANTHER" id="PTHR10192:SF5">
    <property type="entry name" value="GEPHYRIN"/>
    <property type="match status" value="1"/>
</dbReference>
<dbReference type="InterPro" id="IPR036688">
    <property type="entry name" value="MoeA_C_domain_IV_sf"/>
</dbReference>
<proteinExistence type="inferred from homology"/>
<dbReference type="GO" id="GO:0006777">
    <property type="term" value="P:Mo-molybdopterin cofactor biosynthetic process"/>
    <property type="evidence" value="ECO:0007669"/>
    <property type="project" value="UniProtKB-UniRule"/>
</dbReference>
<dbReference type="AlphaFoldDB" id="A0A844XTK6"/>
<dbReference type="InterPro" id="IPR005111">
    <property type="entry name" value="MoeA_C_domain_IV"/>
</dbReference>
<keyword evidence="6" id="KW-0479">Metal-binding</keyword>
<evidence type="ECO:0000256" key="5">
    <source>
        <dbReference type="ARBA" id="ARBA00047317"/>
    </source>
</evidence>
<dbReference type="Pfam" id="PF03453">
    <property type="entry name" value="MoeA_N"/>
    <property type="match status" value="1"/>
</dbReference>
<evidence type="ECO:0000256" key="6">
    <source>
        <dbReference type="RuleBase" id="RU365090"/>
    </source>
</evidence>
<name>A0A844XTK6_9SPHN</name>
<comment type="similarity">
    <text evidence="3 6">Belongs to the MoeA family.</text>
</comment>
<dbReference type="InterPro" id="IPR036425">
    <property type="entry name" value="MoaB/Mog-like_dom_sf"/>
</dbReference>
<dbReference type="GO" id="GO:0046872">
    <property type="term" value="F:metal ion binding"/>
    <property type="evidence" value="ECO:0007669"/>
    <property type="project" value="UniProtKB-UniRule"/>
</dbReference>
<comment type="catalytic activity">
    <reaction evidence="5">
        <text>adenylyl-molybdopterin + molybdate = Mo-molybdopterin + AMP + H(+)</text>
        <dbReference type="Rhea" id="RHEA:35047"/>
        <dbReference type="ChEBI" id="CHEBI:15378"/>
        <dbReference type="ChEBI" id="CHEBI:36264"/>
        <dbReference type="ChEBI" id="CHEBI:62727"/>
        <dbReference type="ChEBI" id="CHEBI:71302"/>
        <dbReference type="ChEBI" id="CHEBI:456215"/>
        <dbReference type="EC" id="2.10.1.1"/>
    </reaction>
</comment>
<keyword evidence="6 8" id="KW-0808">Transferase</keyword>
<keyword evidence="9" id="KW-1185">Reference proteome</keyword>
<protein>
    <recommendedName>
        <fullName evidence="6">Molybdopterin molybdenumtransferase</fullName>
        <ecNumber evidence="6">2.10.1.1</ecNumber>
    </recommendedName>
</protein>
<dbReference type="PANTHER" id="PTHR10192">
    <property type="entry name" value="MOLYBDOPTERIN BIOSYNTHESIS PROTEIN"/>
    <property type="match status" value="1"/>
</dbReference>
<dbReference type="InterPro" id="IPR001453">
    <property type="entry name" value="MoaB/Mog_dom"/>
</dbReference>
<evidence type="ECO:0000259" key="7">
    <source>
        <dbReference type="SMART" id="SM00852"/>
    </source>
</evidence>
<dbReference type="Gene3D" id="2.170.190.11">
    <property type="entry name" value="Molybdopterin biosynthesis moea protein, domain 3"/>
    <property type="match status" value="1"/>
</dbReference>
<dbReference type="SUPFAM" id="SSF63882">
    <property type="entry name" value="MoeA N-terminal region -like"/>
    <property type="match status" value="1"/>
</dbReference>
<dbReference type="GO" id="GO:0061599">
    <property type="term" value="F:molybdopterin molybdotransferase activity"/>
    <property type="evidence" value="ECO:0007669"/>
    <property type="project" value="UniProtKB-UniRule"/>
</dbReference>
<dbReference type="Gene3D" id="3.40.980.10">
    <property type="entry name" value="MoaB/Mog-like domain"/>
    <property type="match status" value="1"/>
</dbReference>
<dbReference type="EC" id="2.10.1.1" evidence="6"/>
<dbReference type="InterPro" id="IPR036135">
    <property type="entry name" value="MoeA_linker/N_sf"/>
</dbReference>
<organism evidence="8 9">
    <name type="scientific">Qipengyuania vulgaris</name>
    <dbReference type="NCBI Taxonomy" id="291985"/>
    <lineage>
        <taxon>Bacteria</taxon>
        <taxon>Pseudomonadati</taxon>
        <taxon>Pseudomonadota</taxon>
        <taxon>Alphaproteobacteria</taxon>
        <taxon>Sphingomonadales</taxon>
        <taxon>Erythrobacteraceae</taxon>
        <taxon>Qipengyuania</taxon>
    </lineage>
</organism>
<comment type="cofactor">
    <cofactor evidence="6">
        <name>Mg(2+)</name>
        <dbReference type="ChEBI" id="CHEBI:18420"/>
    </cofactor>
</comment>
<comment type="pathway">
    <text evidence="2 6">Cofactor biosynthesis; molybdopterin biosynthesis.</text>
</comment>
<dbReference type="OrthoDB" id="9804758at2"/>
<dbReference type="InterPro" id="IPR038987">
    <property type="entry name" value="MoeA-like"/>
</dbReference>
<evidence type="ECO:0000313" key="9">
    <source>
        <dbReference type="Proteomes" id="UP000448199"/>
    </source>
</evidence>
<keyword evidence="6" id="KW-0460">Magnesium</keyword>
<dbReference type="SMART" id="SM00852">
    <property type="entry name" value="MoCF_biosynth"/>
    <property type="match status" value="1"/>
</dbReference>